<dbReference type="STRING" id="1441469.A0A1Q5Q8A0"/>
<dbReference type="GeneID" id="31003853"/>
<name>A0A1Q5Q8A0_TALAT</name>
<evidence type="ECO:0000259" key="2">
    <source>
        <dbReference type="Pfam" id="PF21762"/>
    </source>
</evidence>
<dbReference type="InterPro" id="IPR012337">
    <property type="entry name" value="RNaseH-like_sf"/>
</dbReference>
<dbReference type="SUPFAM" id="SSF53098">
    <property type="entry name" value="Ribonuclease H-like"/>
    <property type="match status" value="1"/>
</dbReference>
<feature type="compositionally biased region" description="Polar residues" evidence="1">
    <location>
        <begin position="48"/>
        <end position="57"/>
    </location>
</feature>
<dbReference type="Pfam" id="PF21762">
    <property type="entry name" value="DEDDh_C"/>
    <property type="match status" value="1"/>
</dbReference>
<dbReference type="RefSeq" id="XP_020120478.1">
    <property type="nucleotide sequence ID" value="XM_020266383.1"/>
</dbReference>
<dbReference type="PANTHER" id="PTHR28083">
    <property type="entry name" value="GOOD FOR FULL DBP5 ACTIVITY PROTEIN 2"/>
    <property type="match status" value="1"/>
</dbReference>
<gene>
    <name evidence="3" type="ORF">UA08_04098</name>
</gene>
<feature type="region of interest" description="Disordered" evidence="1">
    <location>
        <begin position="48"/>
        <end position="67"/>
    </location>
</feature>
<dbReference type="EMBL" id="LFMY01000005">
    <property type="protein sequence ID" value="OKL60357.1"/>
    <property type="molecule type" value="Genomic_DNA"/>
</dbReference>
<evidence type="ECO:0000256" key="1">
    <source>
        <dbReference type="SAM" id="MobiDB-lite"/>
    </source>
</evidence>
<keyword evidence="4" id="KW-1185">Reference proteome</keyword>
<feature type="domain" description="Gfd2/YDR514C-like C-terminal" evidence="2">
    <location>
        <begin position="330"/>
        <end position="565"/>
    </location>
</feature>
<organism evidence="3 4">
    <name type="scientific">Talaromyces atroroseus</name>
    <dbReference type="NCBI Taxonomy" id="1441469"/>
    <lineage>
        <taxon>Eukaryota</taxon>
        <taxon>Fungi</taxon>
        <taxon>Dikarya</taxon>
        <taxon>Ascomycota</taxon>
        <taxon>Pezizomycotina</taxon>
        <taxon>Eurotiomycetes</taxon>
        <taxon>Eurotiomycetidae</taxon>
        <taxon>Eurotiales</taxon>
        <taxon>Trichocomaceae</taxon>
        <taxon>Talaromyces</taxon>
        <taxon>Talaromyces sect. Trachyspermi</taxon>
    </lineage>
</organism>
<dbReference type="InterPro" id="IPR048519">
    <property type="entry name" value="Gfd2/YDR514C-like_C"/>
</dbReference>
<reference evidence="3 4" key="1">
    <citation type="submission" date="2015-06" db="EMBL/GenBank/DDBJ databases">
        <title>Talaromyces atroroseus IBT 11181 draft genome.</title>
        <authorList>
            <person name="Rasmussen K.B."/>
            <person name="Rasmussen S."/>
            <person name="Petersen B."/>
            <person name="Sicheritz-Ponten T."/>
            <person name="Mortensen U.H."/>
            <person name="Thrane U."/>
        </authorList>
    </citation>
    <scope>NUCLEOTIDE SEQUENCE [LARGE SCALE GENOMIC DNA]</scope>
    <source>
        <strain evidence="3 4">IBT 11181</strain>
    </source>
</reference>
<proteinExistence type="predicted"/>
<protein>
    <recommendedName>
        <fullName evidence="2">Gfd2/YDR514C-like C-terminal domain-containing protein</fullName>
    </recommendedName>
</protein>
<dbReference type="OrthoDB" id="5953249at2759"/>
<comment type="caution">
    <text evidence="3">The sequence shown here is derived from an EMBL/GenBank/DDBJ whole genome shotgun (WGS) entry which is preliminary data.</text>
</comment>
<dbReference type="GO" id="GO:0005634">
    <property type="term" value="C:nucleus"/>
    <property type="evidence" value="ECO:0007669"/>
    <property type="project" value="TreeGrafter"/>
</dbReference>
<evidence type="ECO:0000313" key="4">
    <source>
        <dbReference type="Proteomes" id="UP000214365"/>
    </source>
</evidence>
<accession>A0A1Q5Q8A0</accession>
<dbReference type="PANTHER" id="PTHR28083:SF1">
    <property type="entry name" value="GOOD FOR FULL DBP5 ACTIVITY PROTEIN 2"/>
    <property type="match status" value="1"/>
</dbReference>
<dbReference type="AlphaFoldDB" id="A0A1Q5Q8A0"/>
<evidence type="ECO:0000313" key="3">
    <source>
        <dbReference type="EMBL" id="OKL60357.1"/>
    </source>
</evidence>
<sequence>MDKPTQRLNLLFSNNEFLLKKDTGLHLPVPEPKLNLPGNMTANSQTLVEESSANLSRGKNKEHGGEPDECLAFETGIAPPSSLVAQAFCPAAAIAKLPYKYMRRETSGAISSRFFEKGAFWARDWELYYIFPPPDLASRALLLLPASQVQQFLDQISNDCNVRLTIPMDPGLGLLLSFQEKGIPQPQYLGNSSNMDTKEQLLTTIPTPEYSIDCKNPTRCNIEVADGTAQAFREKMEAGLNAIKNKSKASREKKRAEKIERQRQWVHSLKRAQCYLGLHPVFPRLVSDRTRDIDETTNPAPLDDLSIAGPMISKLRLELPAPFSFVHDPIFICIDMEWNERRHNEVTEVGISTLDTLDIANVAPGAGGKNWIRWIRSRHIRIREYAHVVNRDFVSGCPGRFDFGQSEFVALRDAPRVVESCFRPPYSAQVPVKFVDQGPFGEPRVIVETTIREYKLRNRNIILVGHGLQGDMHYLGILGCNIFSDNISSHLFQQSPQYSRNNTRGQHQKPQFLDMLDTASMFQVLKRDINTRSLETVLNGVDIIGWNLHNAGNDARFTLEAMVRIIINARLALDNIPQDLAGDYADWATRPIRADINGEFVTSYETAWKSEVERRVAEANAEREMQVRDDCKIWELVTGWNSEHPLTADDIDGGCPKGIVPMRVKKQTAQ</sequence>
<dbReference type="InterPro" id="IPR040151">
    <property type="entry name" value="Gfd2/YDR514C-like"/>
</dbReference>
<dbReference type="Proteomes" id="UP000214365">
    <property type="component" value="Unassembled WGS sequence"/>
</dbReference>